<dbReference type="Proteomes" id="UP001597299">
    <property type="component" value="Unassembled WGS sequence"/>
</dbReference>
<dbReference type="SMART" id="SM00318">
    <property type="entry name" value="SNc"/>
    <property type="match status" value="1"/>
</dbReference>
<gene>
    <name evidence="2" type="ORF">ACFSNC_07565</name>
</gene>
<organism evidence="2 3">
    <name type="scientific">Ancylobacter oerskovii</name>
    <dbReference type="NCBI Taxonomy" id="459519"/>
    <lineage>
        <taxon>Bacteria</taxon>
        <taxon>Pseudomonadati</taxon>
        <taxon>Pseudomonadota</taxon>
        <taxon>Alphaproteobacteria</taxon>
        <taxon>Hyphomicrobiales</taxon>
        <taxon>Xanthobacteraceae</taxon>
        <taxon>Ancylobacter</taxon>
    </lineage>
</organism>
<dbReference type="InterPro" id="IPR016071">
    <property type="entry name" value="Staphylococal_nuclease_OB-fold"/>
</dbReference>
<dbReference type="EMBL" id="JBHUHD010000001">
    <property type="protein sequence ID" value="MFD2140248.1"/>
    <property type="molecule type" value="Genomic_DNA"/>
</dbReference>
<evidence type="ECO:0000313" key="3">
    <source>
        <dbReference type="Proteomes" id="UP001597299"/>
    </source>
</evidence>
<comment type="caution">
    <text evidence="2">The sequence shown here is derived from an EMBL/GenBank/DDBJ whole genome shotgun (WGS) entry which is preliminary data.</text>
</comment>
<name>A0ABW4YVR3_9HYPH</name>
<dbReference type="PROSITE" id="PS50830">
    <property type="entry name" value="TNASE_3"/>
    <property type="match status" value="1"/>
</dbReference>
<dbReference type="RefSeq" id="WP_246548531.1">
    <property type="nucleotide sequence ID" value="NZ_JAHBGB010000015.1"/>
</dbReference>
<feature type="domain" description="TNase-like" evidence="1">
    <location>
        <begin position="22"/>
        <end position="137"/>
    </location>
</feature>
<sequence length="158" mass="17334">MSILLSASTLAAAAPITGQASVIDGDTLEIHGQRIRLNGIDAPESRQLCRRAAGEPYRCGQLAALALADFVGLATVACEPTGRDRYKRVIATCEARGVDVGQWMVEQGRAMAFRRYSDKYVAEEVRASRARRGIWQGPFLPPWAWRAQAGENSPPHRR</sequence>
<dbReference type="SUPFAM" id="SSF50199">
    <property type="entry name" value="Staphylococcal nuclease"/>
    <property type="match status" value="1"/>
</dbReference>
<protein>
    <submittedName>
        <fullName evidence="2">Thermonuclease family protein</fullName>
    </submittedName>
</protein>
<proteinExistence type="predicted"/>
<dbReference type="InterPro" id="IPR035437">
    <property type="entry name" value="SNase_OB-fold_sf"/>
</dbReference>
<dbReference type="Gene3D" id="2.40.50.90">
    <property type="match status" value="1"/>
</dbReference>
<dbReference type="Pfam" id="PF00565">
    <property type="entry name" value="SNase"/>
    <property type="match status" value="1"/>
</dbReference>
<dbReference type="PANTHER" id="PTHR12302:SF26">
    <property type="entry name" value="BLR1266 PROTEIN"/>
    <property type="match status" value="1"/>
</dbReference>
<evidence type="ECO:0000259" key="1">
    <source>
        <dbReference type="PROSITE" id="PS50830"/>
    </source>
</evidence>
<keyword evidence="3" id="KW-1185">Reference proteome</keyword>
<evidence type="ECO:0000313" key="2">
    <source>
        <dbReference type="EMBL" id="MFD2140248.1"/>
    </source>
</evidence>
<accession>A0ABW4YVR3</accession>
<reference evidence="3" key="1">
    <citation type="journal article" date="2019" name="Int. J. Syst. Evol. Microbiol.">
        <title>The Global Catalogue of Microorganisms (GCM) 10K type strain sequencing project: providing services to taxonomists for standard genome sequencing and annotation.</title>
        <authorList>
            <consortium name="The Broad Institute Genomics Platform"/>
            <consortium name="The Broad Institute Genome Sequencing Center for Infectious Disease"/>
            <person name="Wu L."/>
            <person name="Ma J."/>
        </authorList>
    </citation>
    <scope>NUCLEOTIDE SEQUENCE [LARGE SCALE GENOMIC DNA]</scope>
    <source>
        <strain evidence="3">CCM 7435</strain>
    </source>
</reference>
<dbReference type="PANTHER" id="PTHR12302">
    <property type="entry name" value="EBNA2 BINDING PROTEIN P100"/>
    <property type="match status" value="1"/>
</dbReference>